<protein>
    <submittedName>
        <fullName evidence="1">Uncharacterized protein</fullName>
    </submittedName>
</protein>
<dbReference type="EMBL" id="BARW01004097">
    <property type="protein sequence ID" value="GAI59938.1"/>
    <property type="molecule type" value="Genomic_DNA"/>
</dbReference>
<accession>X1PVL2</accession>
<feature type="non-terminal residue" evidence="1">
    <location>
        <position position="1"/>
    </location>
</feature>
<proteinExistence type="predicted"/>
<name>X1PVL2_9ZZZZ</name>
<reference evidence="1" key="1">
    <citation type="journal article" date="2014" name="Front. Microbiol.">
        <title>High frequency of phylogenetically diverse reductive dehalogenase-homologous genes in deep subseafloor sedimentary metagenomes.</title>
        <authorList>
            <person name="Kawai M."/>
            <person name="Futagami T."/>
            <person name="Toyoda A."/>
            <person name="Takaki Y."/>
            <person name="Nishi S."/>
            <person name="Hori S."/>
            <person name="Arai W."/>
            <person name="Tsubouchi T."/>
            <person name="Morono Y."/>
            <person name="Uchiyama I."/>
            <person name="Ito T."/>
            <person name="Fujiyama A."/>
            <person name="Inagaki F."/>
            <person name="Takami H."/>
        </authorList>
    </citation>
    <scope>NUCLEOTIDE SEQUENCE</scope>
    <source>
        <strain evidence="1">Expedition CK06-06</strain>
    </source>
</reference>
<dbReference type="AlphaFoldDB" id="X1PVL2"/>
<gene>
    <name evidence="1" type="ORF">S12H4_09878</name>
</gene>
<sequence>EHIVDNVTGIATLQYRTSRTMIYLAENEYLTVRFSGIGAGKIMEAHLTGQWYREEDLVIKSK</sequence>
<evidence type="ECO:0000313" key="1">
    <source>
        <dbReference type="EMBL" id="GAI59938.1"/>
    </source>
</evidence>
<comment type="caution">
    <text evidence="1">The sequence shown here is derived from an EMBL/GenBank/DDBJ whole genome shotgun (WGS) entry which is preliminary data.</text>
</comment>
<organism evidence="1">
    <name type="scientific">marine sediment metagenome</name>
    <dbReference type="NCBI Taxonomy" id="412755"/>
    <lineage>
        <taxon>unclassified sequences</taxon>
        <taxon>metagenomes</taxon>
        <taxon>ecological metagenomes</taxon>
    </lineage>
</organism>